<dbReference type="Proteomes" id="UP000518752">
    <property type="component" value="Unassembled WGS sequence"/>
</dbReference>
<dbReference type="PANTHER" id="PTHR11157">
    <property type="entry name" value="FATTY ACID ACYL TRANSFERASE-RELATED"/>
    <property type="match status" value="1"/>
</dbReference>
<evidence type="ECO:0000313" key="13">
    <source>
        <dbReference type="EMBL" id="KAF5390272.1"/>
    </source>
</evidence>
<keyword evidence="5 12" id="KW-0812">Transmembrane</keyword>
<evidence type="ECO:0000256" key="1">
    <source>
        <dbReference type="ARBA" id="ARBA00004141"/>
    </source>
</evidence>
<comment type="caution">
    <text evidence="13">The sequence shown here is derived from an EMBL/GenBank/DDBJ whole genome shotgun (WGS) entry which is preliminary data.</text>
</comment>
<evidence type="ECO:0000256" key="3">
    <source>
        <dbReference type="ARBA" id="ARBA00022516"/>
    </source>
</evidence>
<keyword evidence="3 12" id="KW-0444">Lipid biosynthesis</keyword>
<evidence type="ECO:0000256" key="5">
    <source>
        <dbReference type="ARBA" id="ARBA00022692"/>
    </source>
</evidence>
<dbReference type="GO" id="GO:0005789">
    <property type="term" value="C:endoplasmic reticulum membrane"/>
    <property type="evidence" value="ECO:0007669"/>
    <property type="project" value="TreeGrafter"/>
</dbReference>
<dbReference type="InterPro" id="IPR002076">
    <property type="entry name" value="ELO_fam"/>
</dbReference>
<comment type="catalytic activity">
    <reaction evidence="12">
        <text>an acyl-CoA + malonyl-CoA + H(+) = a 3-oxoacyl-CoA + CO2 + CoA</text>
        <dbReference type="Rhea" id="RHEA:50252"/>
        <dbReference type="ChEBI" id="CHEBI:15378"/>
        <dbReference type="ChEBI" id="CHEBI:16526"/>
        <dbReference type="ChEBI" id="CHEBI:57287"/>
        <dbReference type="ChEBI" id="CHEBI:57384"/>
        <dbReference type="ChEBI" id="CHEBI:58342"/>
        <dbReference type="ChEBI" id="CHEBI:90726"/>
    </reaction>
    <physiologicalReaction direction="left-to-right" evidence="12">
        <dbReference type="Rhea" id="RHEA:50253"/>
    </physiologicalReaction>
</comment>
<gene>
    <name evidence="13" type="ORF">D9757_002937</name>
</gene>
<dbReference type="GO" id="GO:0009922">
    <property type="term" value="F:fatty acid elongase activity"/>
    <property type="evidence" value="ECO:0007669"/>
    <property type="project" value="UniProtKB-EC"/>
</dbReference>
<proteinExistence type="inferred from homology"/>
<keyword evidence="14" id="KW-1185">Reference proteome</keyword>
<comment type="caution">
    <text evidence="12">Lacks conserved residue(s) required for the propagation of feature annotation.</text>
</comment>
<organism evidence="13 14">
    <name type="scientific">Collybiopsis confluens</name>
    <dbReference type="NCBI Taxonomy" id="2823264"/>
    <lineage>
        <taxon>Eukaryota</taxon>
        <taxon>Fungi</taxon>
        <taxon>Dikarya</taxon>
        <taxon>Basidiomycota</taxon>
        <taxon>Agaricomycotina</taxon>
        <taxon>Agaricomycetes</taxon>
        <taxon>Agaricomycetidae</taxon>
        <taxon>Agaricales</taxon>
        <taxon>Marasmiineae</taxon>
        <taxon>Omphalotaceae</taxon>
        <taxon>Collybiopsis</taxon>
    </lineage>
</organism>
<dbReference type="GO" id="GO:0030148">
    <property type="term" value="P:sphingolipid biosynthetic process"/>
    <property type="evidence" value="ECO:0007669"/>
    <property type="project" value="TreeGrafter"/>
</dbReference>
<evidence type="ECO:0000256" key="6">
    <source>
        <dbReference type="ARBA" id="ARBA00022832"/>
    </source>
</evidence>
<comment type="catalytic activity">
    <reaction evidence="11">
        <text>a very-long-chain acyl-CoA + malonyl-CoA + H(+) = a very-long-chain 3-oxoacyl-CoA + CO2 + CoA</text>
        <dbReference type="Rhea" id="RHEA:32727"/>
        <dbReference type="ChEBI" id="CHEBI:15378"/>
        <dbReference type="ChEBI" id="CHEBI:16526"/>
        <dbReference type="ChEBI" id="CHEBI:57287"/>
        <dbReference type="ChEBI" id="CHEBI:57384"/>
        <dbReference type="ChEBI" id="CHEBI:90725"/>
        <dbReference type="ChEBI" id="CHEBI:90736"/>
        <dbReference type="EC" id="2.3.1.199"/>
    </reaction>
</comment>
<keyword evidence="8 12" id="KW-0443">Lipid metabolism</keyword>
<accession>A0A8H5HVJ1</accession>
<evidence type="ECO:0000256" key="9">
    <source>
        <dbReference type="ARBA" id="ARBA00023136"/>
    </source>
</evidence>
<feature type="transmembrane region" description="Helical" evidence="12">
    <location>
        <begin position="274"/>
        <end position="298"/>
    </location>
</feature>
<dbReference type="GO" id="GO:0034626">
    <property type="term" value="P:fatty acid elongation, polyunsaturated fatty acid"/>
    <property type="evidence" value="ECO:0007669"/>
    <property type="project" value="TreeGrafter"/>
</dbReference>
<evidence type="ECO:0000256" key="12">
    <source>
        <dbReference type="RuleBase" id="RU361115"/>
    </source>
</evidence>
<keyword evidence="10 12" id="KW-0275">Fatty acid biosynthesis</keyword>
<keyword evidence="9 12" id="KW-0472">Membrane</keyword>
<dbReference type="EMBL" id="JAACJN010000016">
    <property type="protein sequence ID" value="KAF5390272.1"/>
    <property type="molecule type" value="Genomic_DNA"/>
</dbReference>
<evidence type="ECO:0000256" key="7">
    <source>
        <dbReference type="ARBA" id="ARBA00022989"/>
    </source>
</evidence>
<dbReference type="Pfam" id="PF01151">
    <property type="entry name" value="ELO"/>
    <property type="match status" value="2"/>
</dbReference>
<evidence type="ECO:0000256" key="10">
    <source>
        <dbReference type="ARBA" id="ARBA00023160"/>
    </source>
</evidence>
<comment type="similarity">
    <text evidence="2 12">Belongs to the ELO family.</text>
</comment>
<evidence type="ECO:0000313" key="14">
    <source>
        <dbReference type="Proteomes" id="UP000518752"/>
    </source>
</evidence>
<evidence type="ECO:0000256" key="11">
    <source>
        <dbReference type="ARBA" id="ARBA00047375"/>
    </source>
</evidence>
<keyword evidence="6 12" id="KW-0276">Fatty acid metabolism</keyword>
<protein>
    <recommendedName>
        <fullName evidence="12">Elongation of fatty acids protein</fullName>
        <ecNumber evidence="12">2.3.1.-</ecNumber>
    </recommendedName>
</protein>
<reference evidence="13 14" key="1">
    <citation type="journal article" date="2020" name="ISME J.">
        <title>Uncovering the hidden diversity of litter-decomposition mechanisms in mushroom-forming fungi.</title>
        <authorList>
            <person name="Floudas D."/>
            <person name="Bentzer J."/>
            <person name="Ahren D."/>
            <person name="Johansson T."/>
            <person name="Persson P."/>
            <person name="Tunlid A."/>
        </authorList>
    </citation>
    <scope>NUCLEOTIDE SEQUENCE [LARGE SCALE GENOMIC DNA]</scope>
    <source>
        <strain evidence="13 14">CBS 406.79</strain>
    </source>
</reference>
<feature type="transmembrane region" description="Helical" evidence="12">
    <location>
        <begin position="318"/>
        <end position="338"/>
    </location>
</feature>
<dbReference type="GO" id="GO:0019367">
    <property type="term" value="P:fatty acid elongation, saturated fatty acid"/>
    <property type="evidence" value="ECO:0007669"/>
    <property type="project" value="TreeGrafter"/>
</dbReference>
<comment type="subcellular location">
    <subcellularLocation>
        <location evidence="1">Membrane</location>
        <topology evidence="1">Multi-pass membrane protein</topology>
    </subcellularLocation>
</comment>
<name>A0A8H5HVJ1_9AGAR</name>
<keyword evidence="7 12" id="KW-1133">Transmembrane helix</keyword>
<dbReference type="EC" id="2.3.1.-" evidence="12"/>
<keyword evidence="4 12" id="KW-0808">Transferase</keyword>
<dbReference type="GO" id="GO:0042761">
    <property type="term" value="P:very long-chain fatty acid biosynthetic process"/>
    <property type="evidence" value="ECO:0007669"/>
    <property type="project" value="TreeGrafter"/>
</dbReference>
<dbReference type="GO" id="GO:0034625">
    <property type="term" value="P:fatty acid elongation, monounsaturated fatty acid"/>
    <property type="evidence" value="ECO:0007669"/>
    <property type="project" value="TreeGrafter"/>
</dbReference>
<evidence type="ECO:0000256" key="8">
    <source>
        <dbReference type="ARBA" id="ARBA00023098"/>
    </source>
</evidence>
<sequence>MSLRFRFQLECLEDAVQTFTKVVVQSGSAAVRLHCSIPTWSPESNLCLDLHDLNHLRAKSLILIHDLVESLRSSGIFATYALAPAHSPLCLVCASSSPGFNASRLNTHAITMLQNAKLEIGYARCARYSHPMLSTCQTPLSTNKDVLTALTSYLAIIFGIQAYKKHREPQKLNTLFKAHNVILSSGSLLLLVLTLEEILPIVWENGVFHGVCATEAWTPRMEFYYMINYYFKYLELLDTVFLAYKKKPLAQGQNQHYYYYYATAGGRRIWWKKYLTTMQIVQFVIDLFIVYFGTWQHFATRYRPDLPHMGDCAGSESAAIFGCGLLTSYLGLFVNFYIQTYKKPAKMPKANGHANGHSNGVANGKACVVSYSLCIGDALTYPTYIQYQVGVEWRHGTAEGGTTKN</sequence>
<evidence type="ECO:0000256" key="2">
    <source>
        <dbReference type="ARBA" id="ARBA00007263"/>
    </source>
</evidence>
<dbReference type="OrthoDB" id="434092at2759"/>
<dbReference type="PANTHER" id="PTHR11157:SF134">
    <property type="entry name" value="ELONGATION OF FATTY ACIDS PROTEIN 1-RELATED"/>
    <property type="match status" value="1"/>
</dbReference>
<evidence type="ECO:0000256" key="4">
    <source>
        <dbReference type="ARBA" id="ARBA00022679"/>
    </source>
</evidence>
<dbReference type="AlphaFoldDB" id="A0A8H5HVJ1"/>